<proteinExistence type="predicted"/>
<name>A0A067QTW4_ZOONE</name>
<keyword evidence="2" id="KW-1185">Reference proteome</keyword>
<dbReference type="InParanoid" id="A0A067QTW4"/>
<gene>
    <name evidence="1" type="ORF">L798_03002</name>
</gene>
<sequence>MIQEAATGIPICLQNASLVLQPYHLNLKQMLQEAKSRSQIALGNVTACDNEYKAVKALSSCLNVVGYEVLVGRDILMAGILGEMADFKANIPKLTADFTVCTNNVQDKAINESVNIIQASRECIRAKVDSTD</sequence>
<evidence type="ECO:0000313" key="1">
    <source>
        <dbReference type="EMBL" id="KDR07420.1"/>
    </source>
</evidence>
<dbReference type="AlphaFoldDB" id="A0A067QTW4"/>
<organism evidence="1 2">
    <name type="scientific">Zootermopsis nevadensis</name>
    <name type="common">Dampwood termite</name>
    <dbReference type="NCBI Taxonomy" id="136037"/>
    <lineage>
        <taxon>Eukaryota</taxon>
        <taxon>Metazoa</taxon>
        <taxon>Ecdysozoa</taxon>
        <taxon>Arthropoda</taxon>
        <taxon>Hexapoda</taxon>
        <taxon>Insecta</taxon>
        <taxon>Pterygota</taxon>
        <taxon>Neoptera</taxon>
        <taxon>Polyneoptera</taxon>
        <taxon>Dictyoptera</taxon>
        <taxon>Blattodea</taxon>
        <taxon>Blattoidea</taxon>
        <taxon>Termitoidae</taxon>
        <taxon>Termopsidae</taxon>
        <taxon>Zootermopsis</taxon>
    </lineage>
</organism>
<protein>
    <submittedName>
        <fullName evidence="1">Uncharacterized protein</fullName>
    </submittedName>
</protein>
<dbReference type="EMBL" id="KK853466">
    <property type="protein sequence ID" value="KDR07420.1"/>
    <property type="molecule type" value="Genomic_DNA"/>
</dbReference>
<evidence type="ECO:0000313" key="2">
    <source>
        <dbReference type="Proteomes" id="UP000027135"/>
    </source>
</evidence>
<dbReference type="Proteomes" id="UP000027135">
    <property type="component" value="Unassembled WGS sequence"/>
</dbReference>
<accession>A0A067QTW4</accession>
<reference evidence="1 2" key="1">
    <citation type="journal article" date="2014" name="Nat. Commun.">
        <title>Molecular traces of alternative social organization in a termite genome.</title>
        <authorList>
            <person name="Terrapon N."/>
            <person name="Li C."/>
            <person name="Robertson H.M."/>
            <person name="Ji L."/>
            <person name="Meng X."/>
            <person name="Booth W."/>
            <person name="Chen Z."/>
            <person name="Childers C.P."/>
            <person name="Glastad K.M."/>
            <person name="Gokhale K."/>
            <person name="Gowin J."/>
            <person name="Gronenberg W."/>
            <person name="Hermansen R.A."/>
            <person name="Hu H."/>
            <person name="Hunt B.G."/>
            <person name="Huylmans A.K."/>
            <person name="Khalil S.M."/>
            <person name="Mitchell R.D."/>
            <person name="Munoz-Torres M.C."/>
            <person name="Mustard J.A."/>
            <person name="Pan H."/>
            <person name="Reese J.T."/>
            <person name="Scharf M.E."/>
            <person name="Sun F."/>
            <person name="Vogel H."/>
            <person name="Xiao J."/>
            <person name="Yang W."/>
            <person name="Yang Z."/>
            <person name="Yang Z."/>
            <person name="Zhou J."/>
            <person name="Zhu J."/>
            <person name="Brent C.S."/>
            <person name="Elsik C.G."/>
            <person name="Goodisman M.A."/>
            <person name="Liberles D.A."/>
            <person name="Roe R.M."/>
            <person name="Vargo E.L."/>
            <person name="Vilcinskas A."/>
            <person name="Wang J."/>
            <person name="Bornberg-Bauer E."/>
            <person name="Korb J."/>
            <person name="Zhang G."/>
            <person name="Liebig J."/>
        </authorList>
    </citation>
    <scope>NUCLEOTIDE SEQUENCE [LARGE SCALE GENOMIC DNA]</scope>
    <source>
        <tissue evidence="1">Whole organism</tissue>
    </source>
</reference>